<reference evidence="2 3" key="1">
    <citation type="submission" date="2018-04" db="EMBL/GenBank/DDBJ databases">
        <title>Genomic Encyclopedia of Archaeal and Bacterial Type Strains, Phase II (KMG-II): from individual species to whole genera.</title>
        <authorList>
            <person name="Goeker M."/>
        </authorList>
    </citation>
    <scope>NUCLEOTIDE SEQUENCE [LARGE SCALE GENOMIC DNA]</scope>
    <source>
        <strain evidence="2 3">DSM 26809</strain>
    </source>
</reference>
<dbReference type="AlphaFoldDB" id="A0A2T5JDE6"/>
<gene>
    <name evidence="2" type="ORF">C8P68_102618</name>
</gene>
<accession>A0A2T5JDE6</accession>
<feature type="domain" description="Nucleotide modification associated" evidence="1">
    <location>
        <begin position="141"/>
        <end position="202"/>
    </location>
</feature>
<comment type="caution">
    <text evidence="2">The sequence shown here is derived from an EMBL/GenBank/DDBJ whole genome shotgun (WGS) entry which is preliminary data.</text>
</comment>
<protein>
    <submittedName>
        <fullName evidence="2">Uncharacterized protein DUF1599</fullName>
    </submittedName>
</protein>
<name>A0A2T5JDE6_9SPHI</name>
<dbReference type="Proteomes" id="UP000244168">
    <property type="component" value="Unassembled WGS sequence"/>
</dbReference>
<evidence type="ECO:0000313" key="3">
    <source>
        <dbReference type="Proteomes" id="UP000244168"/>
    </source>
</evidence>
<feature type="domain" description="Nucleotide modification associated" evidence="1">
    <location>
        <begin position="48"/>
        <end position="108"/>
    </location>
</feature>
<keyword evidence="3" id="KW-1185">Reference proteome</keyword>
<sequence length="205" mass="23201">MRDFRSGRSIGPNGCAIHQCLSKYITLKNTSSEYDAVIAHCKSLFMKKTRDYGTAWRILRPSSITDQIFIKAQRIRTLEEKKVSKVGDDITGEYIGIINYCIIAMMQLESTDETPLELDPGAVEKDFDGKANETKELMFAKNHDYGEAWRDMRISSLTDLILMKILRVKQIEDNQGATLVSEGVKANYQDMLNYSVFALIKLGVA</sequence>
<evidence type="ECO:0000259" key="1">
    <source>
        <dbReference type="Pfam" id="PF07659"/>
    </source>
</evidence>
<evidence type="ECO:0000313" key="2">
    <source>
        <dbReference type="EMBL" id="PTQ99788.1"/>
    </source>
</evidence>
<organism evidence="2 3">
    <name type="scientific">Mucilaginibacter yixingensis</name>
    <dbReference type="NCBI Taxonomy" id="1295612"/>
    <lineage>
        <taxon>Bacteria</taxon>
        <taxon>Pseudomonadati</taxon>
        <taxon>Bacteroidota</taxon>
        <taxon>Sphingobacteriia</taxon>
        <taxon>Sphingobacteriales</taxon>
        <taxon>Sphingobacteriaceae</taxon>
        <taxon>Mucilaginibacter</taxon>
    </lineage>
</organism>
<dbReference type="OrthoDB" id="659365at2"/>
<proteinExistence type="predicted"/>
<dbReference type="Pfam" id="PF07659">
    <property type="entry name" value="DUF1599"/>
    <property type="match status" value="2"/>
</dbReference>
<dbReference type="InterPro" id="IPR011630">
    <property type="entry name" value="DUF1599"/>
</dbReference>
<dbReference type="EMBL" id="QAOQ01000002">
    <property type="protein sequence ID" value="PTQ99788.1"/>
    <property type="molecule type" value="Genomic_DNA"/>
</dbReference>